<proteinExistence type="predicted"/>
<dbReference type="InterPro" id="IPR029002">
    <property type="entry name" value="PLPC/GPLD1"/>
</dbReference>
<dbReference type="EMBL" id="JBBHLI010000010">
    <property type="protein sequence ID" value="MEK9502208.1"/>
    <property type="molecule type" value="Genomic_DNA"/>
</dbReference>
<keyword evidence="3" id="KW-1185">Reference proteome</keyword>
<accession>A0ABU9EDR2</accession>
<name>A0ABU9EDR2_9BACT</name>
<reference evidence="2 3" key="1">
    <citation type="submission" date="2024-02" db="EMBL/GenBank/DDBJ databases">
        <title>A novel Gemmatimonadota bacterium.</title>
        <authorList>
            <person name="Du Z.-J."/>
            <person name="Ye Y.-Q."/>
        </authorList>
    </citation>
    <scope>NUCLEOTIDE SEQUENCE [LARGE SCALE GENOMIC DNA]</scope>
    <source>
        <strain evidence="2 3">DH-20</strain>
    </source>
</reference>
<evidence type="ECO:0000313" key="3">
    <source>
        <dbReference type="Proteomes" id="UP001484239"/>
    </source>
</evidence>
<evidence type="ECO:0000259" key="1">
    <source>
        <dbReference type="Pfam" id="PF00882"/>
    </source>
</evidence>
<comment type="caution">
    <text evidence="2">The sequence shown here is derived from an EMBL/GenBank/DDBJ whole genome shotgun (WGS) entry which is preliminary data.</text>
</comment>
<gene>
    <name evidence="2" type="ORF">WI372_14540</name>
</gene>
<protein>
    <submittedName>
        <fullName evidence="2">Zinc dependent phospholipase C family protein</fullName>
    </submittedName>
</protein>
<dbReference type="RefSeq" id="WP_405284583.1">
    <property type="nucleotide sequence ID" value="NZ_CP144380.1"/>
</dbReference>
<feature type="domain" description="Phospholipase C/D" evidence="1">
    <location>
        <begin position="25"/>
        <end position="141"/>
    </location>
</feature>
<sequence length="304" mass="34081">MIPALLFAAVWILLPDPLAAWGPGTHVALGELVLGALHLLPPAVKAVLERHPVSFLYGSVAADISLAKKYVPEGRHCHNWHVGEEILDAAEDESLQAVGYGYLAHLAADTVAHNLYVPRQLLLTSTTASIGHTYWEHRMDMHMGEGWLGRARALVMDHDHGAADALFDRVLSATIFSFRTNRRLFQGMIRFQGDERWRQLFDRILKNSRFDVPHDLVDRYRALAFEAIVDYLVHRHRSAPAHLDPVGDLNLRLAKKVRRRAMARSGTADPDMLGGVADDYFPLPDRELEWWPLISPPPLPGAGR</sequence>
<organism evidence="2 3">
    <name type="scientific">Gaopeijia maritima</name>
    <dbReference type="NCBI Taxonomy" id="3119007"/>
    <lineage>
        <taxon>Bacteria</taxon>
        <taxon>Pseudomonadati</taxon>
        <taxon>Gemmatimonadota</taxon>
        <taxon>Longimicrobiia</taxon>
        <taxon>Gaopeijiales</taxon>
        <taxon>Gaopeijiaceae</taxon>
        <taxon>Gaopeijia</taxon>
    </lineage>
</organism>
<dbReference type="Proteomes" id="UP001484239">
    <property type="component" value="Unassembled WGS sequence"/>
</dbReference>
<dbReference type="Pfam" id="PF00882">
    <property type="entry name" value="Zn_dep_PLPC"/>
    <property type="match status" value="1"/>
</dbReference>
<evidence type="ECO:0000313" key="2">
    <source>
        <dbReference type="EMBL" id="MEK9502208.1"/>
    </source>
</evidence>